<sequence>MSRTYRKQKGKRIEERHCDYPRPRFPNGVNKEWRKRRVHTPMRVRERAYLRHILKGEDWNTLVPLPDRLPMPYYW</sequence>
<proteinExistence type="predicted"/>
<gene>
    <name evidence="1" type="ORF">SAMN05428964_11310</name>
</gene>
<evidence type="ECO:0000313" key="2">
    <source>
        <dbReference type="Proteomes" id="UP000219068"/>
    </source>
</evidence>
<dbReference type="RefSeq" id="WP_142994641.1">
    <property type="nucleotide sequence ID" value="NZ_OBMM01000013.1"/>
</dbReference>
<organism evidence="1 2">
    <name type="scientific">Thalassospira xiamenensis</name>
    <dbReference type="NCBI Taxonomy" id="220697"/>
    <lineage>
        <taxon>Bacteria</taxon>
        <taxon>Pseudomonadati</taxon>
        <taxon>Pseudomonadota</taxon>
        <taxon>Alphaproteobacteria</taxon>
        <taxon>Rhodospirillales</taxon>
        <taxon>Thalassospiraceae</taxon>
        <taxon>Thalassospira</taxon>
    </lineage>
</organism>
<dbReference type="AlphaFoldDB" id="A0A285U2V2"/>
<reference evidence="1 2" key="1">
    <citation type="submission" date="2017-08" db="EMBL/GenBank/DDBJ databases">
        <authorList>
            <person name="de Groot N.N."/>
        </authorList>
    </citation>
    <scope>NUCLEOTIDE SEQUENCE [LARGE SCALE GENOMIC DNA]</scope>
    <source>
        <strain evidence="1 2">USBA 78</strain>
    </source>
</reference>
<accession>A0A285U2V2</accession>
<protein>
    <submittedName>
        <fullName evidence="1">Uncharacterized protein</fullName>
    </submittedName>
</protein>
<name>A0A285U2V2_9PROT</name>
<dbReference type="Proteomes" id="UP000219068">
    <property type="component" value="Unassembled WGS sequence"/>
</dbReference>
<dbReference type="EMBL" id="OBMM01000013">
    <property type="protein sequence ID" value="SOC31097.1"/>
    <property type="molecule type" value="Genomic_DNA"/>
</dbReference>
<evidence type="ECO:0000313" key="1">
    <source>
        <dbReference type="EMBL" id="SOC31097.1"/>
    </source>
</evidence>